<evidence type="ECO:0000256" key="1">
    <source>
        <dbReference type="ARBA" id="ARBA00022837"/>
    </source>
</evidence>
<name>A0A7M7PM31_STRPU</name>
<dbReference type="PROSITE" id="PS00018">
    <property type="entry name" value="EF_HAND_1"/>
    <property type="match status" value="1"/>
</dbReference>
<dbReference type="InterPro" id="IPR018247">
    <property type="entry name" value="EF_Hand_1_Ca_BS"/>
</dbReference>
<dbReference type="SUPFAM" id="SSF47473">
    <property type="entry name" value="EF-hand"/>
    <property type="match status" value="1"/>
</dbReference>
<reference evidence="4" key="2">
    <citation type="submission" date="2021-01" db="UniProtKB">
        <authorList>
            <consortium name="EnsemblMetazoa"/>
        </authorList>
    </citation>
    <scope>IDENTIFICATION</scope>
</reference>
<feature type="chain" id="PRO_5029712469" description="EF-hand domain-containing protein" evidence="2">
    <location>
        <begin position="31"/>
        <end position="140"/>
    </location>
</feature>
<dbReference type="Gene3D" id="1.10.238.10">
    <property type="entry name" value="EF-hand"/>
    <property type="match status" value="1"/>
</dbReference>
<dbReference type="AlphaFoldDB" id="A0A7M7PM31"/>
<evidence type="ECO:0000313" key="5">
    <source>
        <dbReference type="Proteomes" id="UP000007110"/>
    </source>
</evidence>
<proteinExistence type="predicted"/>
<dbReference type="InterPro" id="IPR002048">
    <property type="entry name" value="EF_hand_dom"/>
</dbReference>
<dbReference type="PROSITE" id="PS50222">
    <property type="entry name" value="EF_HAND_2"/>
    <property type="match status" value="1"/>
</dbReference>
<keyword evidence="1" id="KW-0106">Calcium</keyword>
<keyword evidence="2" id="KW-0732">Signal</keyword>
<sequence length="140" mass="15742">MYPQTIVNTFTNLILAATLLSCILSSLTNACPPKGNPQLSTPRPGDRGFGTFRFRREIGVGEEDDKTLISTPASIMMDELVRVLEQEIDVDEVSVIEWTLEGHSVSDFWKLLNIYDKDGNDRISRSEIVQVQNELSKVRV</sequence>
<dbReference type="Proteomes" id="UP000007110">
    <property type="component" value="Unassembled WGS sequence"/>
</dbReference>
<evidence type="ECO:0000259" key="3">
    <source>
        <dbReference type="PROSITE" id="PS50222"/>
    </source>
</evidence>
<feature type="domain" description="EF-hand" evidence="3">
    <location>
        <begin position="103"/>
        <end position="138"/>
    </location>
</feature>
<feature type="signal peptide" evidence="2">
    <location>
        <begin position="1"/>
        <end position="30"/>
    </location>
</feature>
<dbReference type="RefSeq" id="XP_030852760.1">
    <property type="nucleotide sequence ID" value="XM_030996900.1"/>
</dbReference>
<keyword evidence="5" id="KW-1185">Reference proteome</keyword>
<evidence type="ECO:0000313" key="4">
    <source>
        <dbReference type="EnsemblMetazoa" id="XP_030852760"/>
    </source>
</evidence>
<accession>A0A7M7PM31</accession>
<dbReference type="EnsemblMetazoa" id="XM_030996900">
    <property type="protein sequence ID" value="XP_030852760"/>
    <property type="gene ID" value="LOC105443105"/>
</dbReference>
<dbReference type="GO" id="GO:0005509">
    <property type="term" value="F:calcium ion binding"/>
    <property type="evidence" value="ECO:0007669"/>
    <property type="project" value="InterPro"/>
</dbReference>
<evidence type="ECO:0000256" key="2">
    <source>
        <dbReference type="SAM" id="SignalP"/>
    </source>
</evidence>
<organism evidence="4 5">
    <name type="scientific">Strongylocentrotus purpuratus</name>
    <name type="common">Purple sea urchin</name>
    <dbReference type="NCBI Taxonomy" id="7668"/>
    <lineage>
        <taxon>Eukaryota</taxon>
        <taxon>Metazoa</taxon>
        <taxon>Echinodermata</taxon>
        <taxon>Eleutherozoa</taxon>
        <taxon>Echinozoa</taxon>
        <taxon>Echinoidea</taxon>
        <taxon>Euechinoidea</taxon>
        <taxon>Echinacea</taxon>
        <taxon>Camarodonta</taxon>
        <taxon>Echinidea</taxon>
        <taxon>Strongylocentrotidae</taxon>
        <taxon>Strongylocentrotus</taxon>
    </lineage>
</organism>
<reference evidence="5" key="1">
    <citation type="submission" date="2015-02" db="EMBL/GenBank/DDBJ databases">
        <title>Genome sequencing for Strongylocentrotus purpuratus.</title>
        <authorList>
            <person name="Murali S."/>
            <person name="Liu Y."/>
            <person name="Vee V."/>
            <person name="English A."/>
            <person name="Wang M."/>
            <person name="Skinner E."/>
            <person name="Han Y."/>
            <person name="Muzny D.M."/>
            <person name="Worley K.C."/>
            <person name="Gibbs R.A."/>
        </authorList>
    </citation>
    <scope>NUCLEOTIDE SEQUENCE</scope>
</reference>
<protein>
    <recommendedName>
        <fullName evidence="3">EF-hand domain-containing protein</fullName>
    </recommendedName>
</protein>
<dbReference type="GeneID" id="105443105"/>
<dbReference type="InterPro" id="IPR011992">
    <property type="entry name" value="EF-hand-dom_pair"/>
</dbReference>